<comment type="caution">
    <text evidence="1">The sequence shown here is derived from an EMBL/GenBank/DDBJ whole genome shotgun (WGS) entry which is preliminary data.</text>
</comment>
<evidence type="ECO:0000313" key="1">
    <source>
        <dbReference type="EMBL" id="KAJ7393418.1"/>
    </source>
</evidence>
<accession>A0A9X0DC68</accession>
<gene>
    <name evidence="1" type="ORF">OS493_006391</name>
</gene>
<name>A0A9X0DC68_9CNID</name>
<sequence>MVPACALSTSPPMLGNTRSTTAYSLFRCSCTNSSMTVSNAWHRSSRGAPQKLAGILRGADRPQCGTIAVSLSWYTFKSNQNFPVRSVVRRIAAIKGRYSSPAQLMRTE</sequence>
<protein>
    <submittedName>
        <fullName evidence="1">Uncharacterized protein</fullName>
    </submittedName>
</protein>
<organism evidence="1 2">
    <name type="scientific">Desmophyllum pertusum</name>
    <dbReference type="NCBI Taxonomy" id="174260"/>
    <lineage>
        <taxon>Eukaryota</taxon>
        <taxon>Metazoa</taxon>
        <taxon>Cnidaria</taxon>
        <taxon>Anthozoa</taxon>
        <taxon>Hexacorallia</taxon>
        <taxon>Scleractinia</taxon>
        <taxon>Caryophylliina</taxon>
        <taxon>Caryophylliidae</taxon>
        <taxon>Desmophyllum</taxon>
    </lineage>
</organism>
<evidence type="ECO:0000313" key="2">
    <source>
        <dbReference type="Proteomes" id="UP001163046"/>
    </source>
</evidence>
<proteinExistence type="predicted"/>
<dbReference type="Proteomes" id="UP001163046">
    <property type="component" value="Unassembled WGS sequence"/>
</dbReference>
<dbReference type="EMBL" id="MU825398">
    <property type="protein sequence ID" value="KAJ7393418.1"/>
    <property type="molecule type" value="Genomic_DNA"/>
</dbReference>
<dbReference type="AlphaFoldDB" id="A0A9X0DC68"/>
<reference evidence="1" key="1">
    <citation type="submission" date="2023-01" db="EMBL/GenBank/DDBJ databases">
        <title>Genome assembly of the deep-sea coral Lophelia pertusa.</title>
        <authorList>
            <person name="Herrera S."/>
            <person name="Cordes E."/>
        </authorList>
    </citation>
    <scope>NUCLEOTIDE SEQUENCE</scope>
    <source>
        <strain evidence="1">USNM1676648</strain>
        <tissue evidence="1">Polyp</tissue>
    </source>
</reference>
<keyword evidence="2" id="KW-1185">Reference proteome</keyword>